<dbReference type="InterPro" id="IPR001647">
    <property type="entry name" value="HTH_TetR"/>
</dbReference>
<dbReference type="Gene3D" id="1.10.357.10">
    <property type="entry name" value="Tetracycline Repressor, domain 2"/>
    <property type="match status" value="1"/>
</dbReference>
<dbReference type="PROSITE" id="PS50977">
    <property type="entry name" value="HTH_TETR_2"/>
    <property type="match status" value="1"/>
</dbReference>
<feature type="DNA-binding region" description="H-T-H motif" evidence="2">
    <location>
        <begin position="34"/>
        <end position="53"/>
    </location>
</feature>
<dbReference type="GO" id="GO:0003677">
    <property type="term" value="F:DNA binding"/>
    <property type="evidence" value="ECO:0007669"/>
    <property type="project" value="UniProtKB-UniRule"/>
</dbReference>
<evidence type="ECO:0000313" key="5">
    <source>
        <dbReference type="Proteomes" id="UP000234639"/>
    </source>
</evidence>
<feature type="domain" description="HTH tetR-type" evidence="3">
    <location>
        <begin position="11"/>
        <end position="71"/>
    </location>
</feature>
<dbReference type="PANTHER" id="PTHR43479">
    <property type="entry name" value="ACREF/ENVCD OPERON REPRESSOR-RELATED"/>
    <property type="match status" value="1"/>
</dbReference>
<sequence>MKFNLENKRAKNRCETILEDALYLFLKKGYANTSLNDIVEKSGGSLATIYKYFENKEGLFKAIVLKAISKFKDDLEKNISVSSNLNLEEFLFKFSELYLTLILSPKSIALHRLILNEGFNMENHNIGKLFADECSKFLNEYLIDFLKSCKKTENLNIEDISKFANIYLFAIKEPFFYSSLINSKEVKLTQTDKKAHIDKTIKMLLYGFLG</sequence>
<dbReference type="Pfam" id="PF14246">
    <property type="entry name" value="TetR_C_7"/>
    <property type="match status" value="1"/>
</dbReference>
<dbReference type="InterPro" id="IPR050624">
    <property type="entry name" value="HTH-type_Tx_Regulator"/>
</dbReference>
<keyword evidence="1 2" id="KW-0238">DNA-binding</keyword>
<dbReference type="InterPro" id="IPR009057">
    <property type="entry name" value="Homeodomain-like_sf"/>
</dbReference>
<proteinExistence type="predicted"/>
<evidence type="ECO:0000259" key="3">
    <source>
        <dbReference type="PROSITE" id="PS50977"/>
    </source>
</evidence>
<dbReference type="PRINTS" id="PR00455">
    <property type="entry name" value="HTHTETR"/>
</dbReference>
<accession>A0A2I1NB37</accession>
<dbReference type="InterPro" id="IPR039536">
    <property type="entry name" value="TetR_C_Proteobacteria"/>
</dbReference>
<dbReference type="Gene3D" id="1.10.10.60">
    <property type="entry name" value="Homeodomain-like"/>
    <property type="match status" value="1"/>
</dbReference>
<dbReference type="SUPFAM" id="SSF46689">
    <property type="entry name" value="Homeodomain-like"/>
    <property type="match status" value="1"/>
</dbReference>
<dbReference type="Proteomes" id="UP000234639">
    <property type="component" value="Unassembled WGS sequence"/>
</dbReference>
<dbReference type="PANTHER" id="PTHR43479:SF11">
    <property type="entry name" value="ACREF_ENVCD OPERON REPRESSOR-RELATED"/>
    <property type="match status" value="1"/>
</dbReference>
<dbReference type="Pfam" id="PF00440">
    <property type="entry name" value="TetR_N"/>
    <property type="match status" value="1"/>
</dbReference>
<evidence type="ECO:0000313" key="4">
    <source>
        <dbReference type="EMBL" id="PKZ29578.1"/>
    </source>
</evidence>
<gene>
    <name evidence="4" type="ORF">CYJ41_04275</name>
</gene>
<reference evidence="4 5" key="1">
    <citation type="submission" date="2017-12" db="EMBL/GenBank/DDBJ databases">
        <title>Phylogenetic diversity of female urinary microbiome.</title>
        <authorList>
            <person name="Thomas-White K."/>
            <person name="Wolfe A.J."/>
        </authorList>
    </citation>
    <scope>NUCLEOTIDE SEQUENCE [LARGE SCALE GENOMIC DNA]</scope>
    <source>
        <strain evidence="4 5">UMB0112</strain>
    </source>
</reference>
<comment type="caution">
    <text evidence="4">The sequence shown here is derived from an EMBL/GenBank/DDBJ whole genome shotgun (WGS) entry which is preliminary data.</text>
</comment>
<evidence type="ECO:0000256" key="2">
    <source>
        <dbReference type="PROSITE-ProRule" id="PRU00335"/>
    </source>
</evidence>
<name>A0A2I1NB37_9BACT</name>
<evidence type="ECO:0000256" key="1">
    <source>
        <dbReference type="ARBA" id="ARBA00023125"/>
    </source>
</evidence>
<dbReference type="RefSeq" id="WP_101637140.1">
    <property type="nucleotide sequence ID" value="NZ_PKHU01000003.1"/>
</dbReference>
<dbReference type="EMBL" id="PKHU01000003">
    <property type="protein sequence ID" value="PKZ29578.1"/>
    <property type="molecule type" value="Genomic_DNA"/>
</dbReference>
<dbReference type="AlphaFoldDB" id="A0A2I1NB37"/>
<organism evidence="4 5">
    <name type="scientific">Campylobacter ureolyticus</name>
    <dbReference type="NCBI Taxonomy" id="827"/>
    <lineage>
        <taxon>Bacteria</taxon>
        <taxon>Pseudomonadati</taxon>
        <taxon>Campylobacterota</taxon>
        <taxon>Epsilonproteobacteria</taxon>
        <taxon>Campylobacterales</taxon>
        <taxon>Campylobacteraceae</taxon>
        <taxon>Campylobacter</taxon>
    </lineage>
</organism>
<protein>
    <submittedName>
        <fullName evidence="4">TetR/AcrR family transcriptional regulator</fullName>
    </submittedName>
</protein>